<feature type="domain" description="Protein LANA1-like DNA-binding" evidence="2">
    <location>
        <begin position="137"/>
        <end position="251"/>
    </location>
</feature>
<feature type="compositionally biased region" description="Pro residues" evidence="1">
    <location>
        <begin position="58"/>
        <end position="69"/>
    </location>
</feature>
<evidence type="ECO:0000259" key="2">
    <source>
        <dbReference type="Pfam" id="PF21501"/>
    </source>
</evidence>
<feature type="region of interest" description="Disordered" evidence="1">
    <location>
        <begin position="1"/>
        <end position="107"/>
    </location>
</feature>
<evidence type="ECO:0000313" key="4">
    <source>
        <dbReference type="EMBL" id="QJC19196.1"/>
    </source>
</evidence>
<evidence type="ECO:0000313" key="3">
    <source>
        <dbReference type="EMBL" id="AIA82818.1"/>
    </source>
</evidence>
<organism evidence="3">
    <name type="scientific">Bovine herpesvirus 4</name>
    <name type="common">BoHV-4</name>
    <name type="synonym">Movar virus</name>
    <dbReference type="NCBI Taxonomy" id="10385"/>
    <lineage>
        <taxon>Viruses</taxon>
        <taxon>Duplodnaviria</taxon>
        <taxon>Heunggongvirae</taxon>
        <taxon>Peploviricota</taxon>
        <taxon>Herviviricetes</taxon>
        <taxon>Herpesvirales</taxon>
        <taxon>Orthoherpesviridae</taxon>
        <taxon>Gammaherpesvirinae</taxon>
        <taxon>Rhadinovirus</taxon>
        <taxon>Rhadinovirus bovinegamma4</taxon>
    </lineage>
</organism>
<dbReference type="EMBL" id="MN551084">
    <property type="protein sequence ID" value="QJC19196.1"/>
    <property type="molecule type" value="Genomic_DNA"/>
</dbReference>
<sequence length="253" mass="28034">MPGRHLRSHCGGGPCCRGAHLTKKKTKKRHGRHRPPTESPHHSPERPPTPPQESQQPPSSPGSPPPPASPVRTRSPTPPSRGPRPHRRGGERWEIVGESGGGDNGTVPPIRLRLVGAANASPYIRYPGPFPPLGPIPPKYKGRNAFFRRHLGPGYRQPGLSFWKYYVLFWGPDPRALYKLARALQIQDVCRSTGVQRLPGSNNGNYNITVYCAKKKTPKKIKKIQRLYEHCYPTTGHFNSSLGSCRPGIPVDQ</sequence>
<proteinExistence type="predicted"/>
<dbReference type="GO" id="GO:0042025">
    <property type="term" value="C:host cell nucleus"/>
    <property type="evidence" value="ECO:0007669"/>
    <property type="project" value="InterPro"/>
</dbReference>
<organismHost>
    <name type="scientific">Felis catus</name>
    <name type="common">Cat</name>
    <name type="synonym">Felis silvestris catus</name>
    <dbReference type="NCBI Taxonomy" id="9685"/>
</organismHost>
<dbReference type="GO" id="GO:0003677">
    <property type="term" value="F:DNA binding"/>
    <property type="evidence" value="ECO:0007669"/>
    <property type="project" value="InterPro"/>
</dbReference>
<dbReference type="EMBL" id="KC999113">
    <property type="protein sequence ID" value="AIA82818.1"/>
    <property type="molecule type" value="Genomic_DNA"/>
</dbReference>
<name>A0A0F6N4Y2_BHV4</name>
<reference evidence="4" key="2">
    <citation type="submission" date="2019-10" db="EMBL/GenBank/DDBJ databases">
        <title>Experimental infection of calves with contemporary bovine gammaherpesvirus type 4.</title>
        <authorList>
            <person name="Bauermann F."/>
            <person name="Kutish G."/>
            <person name="Diel D."/>
            <person name="Falkenberg S."/>
            <person name="Martins M."/>
            <person name="Flores E."/>
        </authorList>
    </citation>
    <scope>NUCLEOTIDE SEQUENCE</scope>
    <source>
        <strain evidence="4">SD16-49</strain>
    </source>
</reference>
<dbReference type="Gene3D" id="3.30.70.390">
    <property type="entry name" value="Epstein Barr virus nuclear antigen-1, DNA-binding domain"/>
    <property type="match status" value="1"/>
</dbReference>
<dbReference type="InterPro" id="IPR037007">
    <property type="entry name" value="EBNA1_DNA-bd_sf"/>
</dbReference>
<organismHost>
    <name type="scientific">Bos taurus</name>
    <name type="common">Bovine</name>
    <dbReference type="NCBI Taxonomy" id="9913"/>
</organismHost>
<dbReference type="InterPro" id="IPR048523">
    <property type="entry name" value="LANA1_DNA-bd"/>
</dbReference>
<feature type="compositionally biased region" description="Basic and acidic residues" evidence="1">
    <location>
        <begin position="35"/>
        <end position="45"/>
    </location>
</feature>
<accession>A0A0F6N4Y2</accession>
<organismHost>
    <name type="scientific">Panthera leo</name>
    <name type="common">Lion</name>
    <dbReference type="NCBI Taxonomy" id="9689"/>
</organismHost>
<evidence type="ECO:0000256" key="1">
    <source>
        <dbReference type="SAM" id="MobiDB-lite"/>
    </source>
</evidence>
<dbReference type="Pfam" id="PF21501">
    <property type="entry name" value="LANA1_DNA-bd"/>
    <property type="match status" value="1"/>
</dbReference>
<reference evidence="3" key="1">
    <citation type="submission" date="2013-05" db="EMBL/GenBank/DDBJ databases">
        <title>Seroprevalence against a Canadian isolate of bovine herpesvirus 4 (BHV4) is higher in various diseases affected bovine dairy herds compared to healthy herds.</title>
        <authorList>
            <person name="Music N."/>
            <person name="Laroche J."/>
            <person name="Tremblay D."/>
            <person name="Mandeville I."/>
            <person name="Bellehumeur C."/>
            <person name="Charette S.J."/>
            <person name="Gagnon C.A."/>
        </authorList>
    </citation>
    <scope>NUCLEOTIDE SEQUENCE</scope>
    <source>
        <strain evidence="3">FMV09-1180503</strain>
    </source>
</reference>
<protein>
    <recommendedName>
        <fullName evidence="2">Protein LANA1-like DNA-binding domain-containing protein</fullName>
    </recommendedName>
</protein>
<feature type="compositionally biased region" description="Basic residues" evidence="1">
    <location>
        <begin position="20"/>
        <end position="34"/>
    </location>
</feature>